<sequence>MVAMIIETRMPDRMHRGKVRDTYQLTDDLLLMVATDRISAFDVVLPNGIPDKGAALNRMSSFWFGLTDHIVPNHLVSLADAPAAAGYANNPAEDGVGRQAMIVKKAERIDIECIVRGYITGSAWGEYRRQGTVSGKAMPTGLVEGDRFPEPLFTPTTKAEEGHDENMTDAEVVEMVGPETAQRLADISTAVYLHAHDYAKDRGIVLADTKMEFGFLNGELILIDELLTPDSSRFWDAEGYSPGKSQPSYDKQFVRDWLTAQGWNQEPPAPELPDDIVQQTAELYRQAYERLTGDAL</sequence>
<evidence type="ECO:0000256" key="2">
    <source>
        <dbReference type="ARBA" id="ARBA00010190"/>
    </source>
</evidence>
<keyword evidence="7" id="KW-0067">ATP-binding</keyword>
<accession>A0AA35RVA9</accession>
<dbReference type="NCBIfam" id="NF010568">
    <property type="entry name" value="PRK13961.1"/>
    <property type="match status" value="1"/>
</dbReference>
<dbReference type="FunFam" id="3.30.470.20:FF:000015">
    <property type="entry name" value="Phosphoribosylaminoimidazole-succinocarboxamide synthase"/>
    <property type="match status" value="1"/>
</dbReference>
<comment type="pathway">
    <text evidence="1">Purine metabolism; IMP biosynthesis via de novo pathway; 5-amino-1-(5-phospho-D-ribosyl)imidazole-4-carboxamide from 5-amino-1-(5-phospho-D-ribosyl)imidazole-4-carboxylate: step 1/2.</text>
</comment>
<dbReference type="PANTHER" id="PTHR43700:SF1">
    <property type="entry name" value="PHOSPHORIBOSYLAMINOIMIDAZOLE-SUCCINOCARBOXAMIDE SYNTHASE"/>
    <property type="match status" value="1"/>
</dbReference>
<evidence type="ECO:0000256" key="3">
    <source>
        <dbReference type="ARBA" id="ARBA00012217"/>
    </source>
</evidence>
<dbReference type="CDD" id="cd01414">
    <property type="entry name" value="SAICAR_synt_Sc"/>
    <property type="match status" value="1"/>
</dbReference>
<dbReference type="GO" id="GO:0005737">
    <property type="term" value="C:cytoplasm"/>
    <property type="evidence" value="ECO:0007669"/>
    <property type="project" value="TreeGrafter"/>
</dbReference>
<dbReference type="EMBL" id="CASHTH010001687">
    <property type="protein sequence ID" value="CAI8018388.1"/>
    <property type="molecule type" value="Genomic_DNA"/>
</dbReference>
<evidence type="ECO:0000256" key="1">
    <source>
        <dbReference type="ARBA" id="ARBA00004672"/>
    </source>
</evidence>
<dbReference type="Gene3D" id="3.30.200.20">
    <property type="entry name" value="Phosphorylase Kinase, domain 1"/>
    <property type="match status" value="1"/>
</dbReference>
<dbReference type="PANTHER" id="PTHR43700">
    <property type="entry name" value="PHOSPHORIBOSYLAMINOIMIDAZOLE-SUCCINOCARBOXAMIDE SYNTHASE"/>
    <property type="match status" value="1"/>
</dbReference>
<keyword evidence="6" id="KW-0658">Purine biosynthesis</keyword>
<dbReference type="GO" id="GO:0005524">
    <property type="term" value="F:ATP binding"/>
    <property type="evidence" value="ECO:0007669"/>
    <property type="project" value="UniProtKB-KW"/>
</dbReference>
<keyword evidence="4" id="KW-0436">Ligase</keyword>
<dbReference type="HAMAP" id="MF_00137">
    <property type="entry name" value="SAICAR_synth"/>
    <property type="match status" value="1"/>
</dbReference>
<reference evidence="10" key="1">
    <citation type="submission" date="2023-03" db="EMBL/GenBank/DDBJ databases">
        <authorList>
            <person name="Steffen K."/>
            <person name="Cardenas P."/>
        </authorList>
    </citation>
    <scope>NUCLEOTIDE SEQUENCE</scope>
</reference>
<feature type="domain" description="SAICAR synthetase/ADE2 N-terminal" evidence="9">
    <location>
        <begin position="14"/>
        <end position="268"/>
    </location>
</feature>
<dbReference type="Pfam" id="PF01259">
    <property type="entry name" value="SAICAR_synt"/>
    <property type="match status" value="1"/>
</dbReference>
<gene>
    <name evidence="10" type="ORF">GBAR_LOCUS11150</name>
</gene>
<evidence type="ECO:0000313" key="10">
    <source>
        <dbReference type="EMBL" id="CAI8018388.1"/>
    </source>
</evidence>
<keyword evidence="11" id="KW-1185">Reference proteome</keyword>
<dbReference type="AlphaFoldDB" id="A0AA35RVA9"/>
<dbReference type="GO" id="GO:0004639">
    <property type="term" value="F:phosphoribosylaminoimidazolesuccinocarboxamide synthase activity"/>
    <property type="evidence" value="ECO:0007669"/>
    <property type="project" value="UniProtKB-EC"/>
</dbReference>
<evidence type="ECO:0000313" key="11">
    <source>
        <dbReference type="Proteomes" id="UP001174909"/>
    </source>
</evidence>
<dbReference type="Gene3D" id="3.30.470.20">
    <property type="entry name" value="ATP-grasp fold, B domain"/>
    <property type="match status" value="1"/>
</dbReference>
<dbReference type="EC" id="6.3.2.6" evidence="3"/>
<evidence type="ECO:0000256" key="7">
    <source>
        <dbReference type="ARBA" id="ARBA00022840"/>
    </source>
</evidence>
<evidence type="ECO:0000256" key="6">
    <source>
        <dbReference type="ARBA" id="ARBA00022755"/>
    </source>
</evidence>
<dbReference type="NCBIfam" id="TIGR00081">
    <property type="entry name" value="purC"/>
    <property type="match status" value="1"/>
</dbReference>
<proteinExistence type="inferred from homology"/>
<dbReference type="GO" id="GO:0006189">
    <property type="term" value="P:'de novo' IMP biosynthetic process"/>
    <property type="evidence" value="ECO:0007669"/>
    <property type="project" value="TreeGrafter"/>
</dbReference>
<organism evidence="10 11">
    <name type="scientific">Geodia barretti</name>
    <name type="common">Barrett's horny sponge</name>
    <dbReference type="NCBI Taxonomy" id="519541"/>
    <lineage>
        <taxon>Eukaryota</taxon>
        <taxon>Metazoa</taxon>
        <taxon>Porifera</taxon>
        <taxon>Demospongiae</taxon>
        <taxon>Heteroscleromorpha</taxon>
        <taxon>Tetractinellida</taxon>
        <taxon>Astrophorina</taxon>
        <taxon>Geodiidae</taxon>
        <taxon>Geodia</taxon>
    </lineage>
</organism>
<dbReference type="Proteomes" id="UP001174909">
    <property type="component" value="Unassembled WGS sequence"/>
</dbReference>
<evidence type="ECO:0000256" key="8">
    <source>
        <dbReference type="ARBA" id="ARBA00030409"/>
    </source>
</evidence>
<evidence type="ECO:0000259" key="9">
    <source>
        <dbReference type="Pfam" id="PF01259"/>
    </source>
</evidence>
<evidence type="ECO:0000256" key="4">
    <source>
        <dbReference type="ARBA" id="ARBA00022598"/>
    </source>
</evidence>
<dbReference type="InterPro" id="IPR001636">
    <property type="entry name" value="SAICAR_synth"/>
</dbReference>
<comment type="similarity">
    <text evidence="2">Belongs to the SAICAR synthetase family.</text>
</comment>
<comment type="caution">
    <text evidence="10">The sequence shown here is derived from an EMBL/GenBank/DDBJ whole genome shotgun (WGS) entry which is preliminary data.</text>
</comment>
<protein>
    <recommendedName>
        <fullName evidence="3">phosphoribosylaminoimidazolesuccinocarboxamide synthase</fullName>
        <ecNumber evidence="3">6.3.2.6</ecNumber>
    </recommendedName>
    <alternativeName>
        <fullName evidence="8">SAICAR synthetase</fullName>
    </alternativeName>
</protein>
<dbReference type="SUPFAM" id="SSF56104">
    <property type="entry name" value="SAICAR synthase-like"/>
    <property type="match status" value="1"/>
</dbReference>
<keyword evidence="5" id="KW-0547">Nucleotide-binding</keyword>
<evidence type="ECO:0000256" key="5">
    <source>
        <dbReference type="ARBA" id="ARBA00022741"/>
    </source>
</evidence>
<dbReference type="InterPro" id="IPR028923">
    <property type="entry name" value="SAICAR_synt/ADE2_N"/>
</dbReference>
<name>A0AA35RVA9_GEOBA</name>